<gene>
    <name evidence="7" type="ORF">PZE19_03275</name>
</gene>
<evidence type="ECO:0000256" key="4">
    <source>
        <dbReference type="ARBA" id="ARBA00022840"/>
    </source>
</evidence>
<dbReference type="InterPro" id="IPR017871">
    <property type="entry name" value="ABC_transporter-like_CS"/>
</dbReference>
<dbReference type="Pfam" id="PF00005">
    <property type="entry name" value="ABC_tran"/>
    <property type="match status" value="1"/>
</dbReference>
<dbReference type="PROSITE" id="PS00211">
    <property type="entry name" value="ABC_TRANSPORTER_1"/>
    <property type="match status" value="1"/>
</dbReference>
<protein>
    <submittedName>
        <fullName evidence="7">ABC transporter ATP-binding protein</fullName>
    </submittedName>
</protein>
<dbReference type="Gene3D" id="3.40.50.300">
    <property type="entry name" value="P-loop containing nucleotide triphosphate hydrolases"/>
    <property type="match status" value="1"/>
</dbReference>
<dbReference type="RefSeq" id="WP_277859164.1">
    <property type="nucleotide sequence ID" value="NZ_JARRAG010000001.1"/>
</dbReference>
<name>A0ABT6F5X5_9BACT</name>
<evidence type="ECO:0000256" key="2">
    <source>
        <dbReference type="ARBA" id="ARBA00022448"/>
    </source>
</evidence>
<feature type="region of interest" description="Disordered" evidence="5">
    <location>
        <begin position="1"/>
        <end position="24"/>
    </location>
</feature>
<dbReference type="InterPro" id="IPR050683">
    <property type="entry name" value="Bact_Polysacc_Export_ATP-bd"/>
</dbReference>
<dbReference type="InterPro" id="IPR003439">
    <property type="entry name" value="ABC_transporter-like_ATP-bd"/>
</dbReference>
<dbReference type="PANTHER" id="PTHR46743">
    <property type="entry name" value="TEICHOIC ACIDS EXPORT ATP-BINDING PROTEIN TAGH"/>
    <property type="match status" value="1"/>
</dbReference>
<dbReference type="InterPro" id="IPR003593">
    <property type="entry name" value="AAA+_ATPase"/>
</dbReference>
<dbReference type="EMBL" id="JARRAG010000001">
    <property type="protein sequence ID" value="MDG3002800.1"/>
    <property type="molecule type" value="Genomic_DNA"/>
</dbReference>
<comment type="caution">
    <text evidence="7">The sequence shown here is derived from an EMBL/GenBank/DDBJ whole genome shotgun (WGS) entry which is preliminary data.</text>
</comment>
<keyword evidence="4 7" id="KW-0067">ATP-binding</keyword>
<dbReference type="PANTHER" id="PTHR46743:SF2">
    <property type="entry name" value="TEICHOIC ACIDS EXPORT ATP-BINDING PROTEIN TAGH"/>
    <property type="match status" value="1"/>
</dbReference>
<evidence type="ECO:0000256" key="1">
    <source>
        <dbReference type="ARBA" id="ARBA00005417"/>
    </source>
</evidence>
<proteinExistence type="inferred from homology"/>
<organism evidence="7 8">
    <name type="scientific">Paludisphaera mucosa</name>
    <dbReference type="NCBI Taxonomy" id="3030827"/>
    <lineage>
        <taxon>Bacteria</taxon>
        <taxon>Pseudomonadati</taxon>
        <taxon>Planctomycetota</taxon>
        <taxon>Planctomycetia</taxon>
        <taxon>Isosphaerales</taxon>
        <taxon>Isosphaeraceae</taxon>
        <taxon>Paludisphaera</taxon>
    </lineage>
</organism>
<dbReference type="Proteomes" id="UP001216907">
    <property type="component" value="Unassembled WGS sequence"/>
</dbReference>
<comment type="similarity">
    <text evidence="1">Belongs to the ABC transporter superfamily.</text>
</comment>
<evidence type="ECO:0000256" key="3">
    <source>
        <dbReference type="ARBA" id="ARBA00022741"/>
    </source>
</evidence>
<reference evidence="7 8" key="1">
    <citation type="submission" date="2023-03" db="EMBL/GenBank/DDBJ databases">
        <title>Paludisphaera mucosa sp. nov. a novel planctomycete from northern fen.</title>
        <authorList>
            <person name="Ivanova A."/>
        </authorList>
    </citation>
    <scope>NUCLEOTIDE SEQUENCE [LARGE SCALE GENOMIC DNA]</scope>
    <source>
        <strain evidence="7 8">Pla2</strain>
    </source>
</reference>
<sequence length="293" mass="32343">MPRSSPTKTRWFSDSEGRSRGVRKDRAKGVDPLIELRGVSLRFVNYSDKMYTLKRAVLELVLRRDRPVPNSEFWALRDIDLRIRHGERIGIVGSNGAGKSTLLRLLAKIYPPSTGTVEVRGMVAPLIEMGAGFNPELSGFDNILLNGAMLGFTRKQMLAKVDGIHEFTGLRDFADLPLKYYSSGMFARLAFGVATEIDPEILLVDESLGVGDAAFREKAKERIRGLMDRSHAVILVSHELGSLRELCDRGLWMHKGRLVADGPIDEILGAYIESTATPVPEPEPAAEPAEVSG</sequence>
<feature type="domain" description="ABC transporter" evidence="6">
    <location>
        <begin position="56"/>
        <end position="280"/>
    </location>
</feature>
<evidence type="ECO:0000259" key="6">
    <source>
        <dbReference type="PROSITE" id="PS50893"/>
    </source>
</evidence>
<accession>A0ABT6F5X5</accession>
<keyword evidence="8" id="KW-1185">Reference proteome</keyword>
<dbReference type="InterPro" id="IPR015860">
    <property type="entry name" value="ABC_transpr_TagH-like"/>
</dbReference>
<feature type="compositionally biased region" description="Polar residues" evidence="5">
    <location>
        <begin position="1"/>
        <end position="10"/>
    </location>
</feature>
<dbReference type="SUPFAM" id="SSF52540">
    <property type="entry name" value="P-loop containing nucleoside triphosphate hydrolases"/>
    <property type="match status" value="1"/>
</dbReference>
<feature type="compositionally biased region" description="Basic and acidic residues" evidence="5">
    <location>
        <begin position="11"/>
        <end position="24"/>
    </location>
</feature>
<evidence type="ECO:0000256" key="5">
    <source>
        <dbReference type="SAM" id="MobiDB-lite"/>
    </source>
</evidence>
<evidence type="ECO:0000313" key="7">
    <source>
        <dbReference type="EMBL" id="MDG3002800.1"/>
    </source>
</evidence>
<keyword evidence="2" id="KW-0813">Transport</keyword>
<dbReference type="SMART" id="SM00382">
    <property type="entry name" value="AAA"/>
    <property type="match status" value="1"/>
</dbReference>
<keyword evidence="3" id="KW-0547">Nucleotide-binding</keyword>
<dbReference type="GO" id="GO:0005524">
    <property type="term" value="F:ATP binding"/>
    <property type="evidence" value="ECO:0007669"/>
    <property type="project" value="UniProtKB-KW"/>
</dbReference>
<dbReference type="InterPro" id="IPR027417">
    <property type="entry name" value="P-loop_NTPase"/>
</dbReference>
<evidence type="ECO:0000313" key="8">
    <source>
        <dbReference type="Proteomes" id="UP001216907"/>
    </source>
</evidence>
<dbReference type="CDD" id="cd03220">
    <property type="entry name" value="ABC_KpsT_Wzt"/>
    <property type="match status" value="1"/>
</dbReference>
<dbReference type="PROSITE" id="PS50893">
    <property type="entry name" value="ABC_TRANSPORTER_2"/>
    <property type="match status" value="1"/>
</dbReference>